<evidence type="ECO:0000313" key="2">
    <source>
        <dbReference type="Proteomes" id="UP001190700"/>
    </source>
</evidence>
<reference evidence="1 2" key="1">
    <citation type="journal article" date="2015" name="Genome Biol. Evol.">
        <title>Comparative Genomics of a Bacterivorous Green Alga Reveals Evolutionary Causalities and Consequences of Phago-Mixotrophic Mode of Nutrition.</title>
        <authorList>
            <person name="Burns J.A."/>
            <person name="Paasch A."/>
            <person name="Narechania A."/>
            <person name="Kim E."/>
        </authorList>
    </citation>
    <scope>NUCLEOTIDE SEQUENCE [LARGE SCALE GENOMIC DNA]</scope>
    <source>
        <strain evidence="1 2">PLY_AMNH</strain>
    </source>
</reference>
<evidence type="ECO:0000313" key="1">
    <source>
        <dbReference type="EMBL" id="KAK3288884.1"/>
    </source>
</evidence>
<dbReference type="Proteomes" id="UP001190700">
    <property type="component" value="Unassembled WGS sequence"/>
</dbReference>
<keyword evidence="2" id="KW-1185">Reference proteome</keyword>
<organism evidence="1 2">
    <name type="scientific">Cymbomonas tetramitiformis</name>
    <dbReference type="NCBI Taxonomy" id="36881"/>
    <lineage>
        <taxon>Eukaryota</taxon>
        <taxon>Viridiplantae</taxon>
        <taxon>Chlorophyta</taxon>
        <taxon>Pyramimonadophyceae</taxon>
        <taxon>Pyramimonadales</taxon>
        <taxon>Pyramimonadaceae</taxon>
        <taxon>Cymbomonas</taxon>
    </lineage>
</organism>
<gene>
    <name evidence="1" type="ORF">CYMTET_3656</name>
</gene>
<accession>A0AAE0H2W8</accession>
<dbReference type="AlphaFoldDB" id="A0AAE0H2W8"/>
<protein>
    <submittedName>
        <fullName evidence="1">Uncharacterized protein</fullName>
    </submittedName>
</protein>
<comment type="caution">
    <text evidence="1">The sequence shown here is derived from an EMBL/GenBank/DDBJ whole genome shotgun (WGS) entry which is preliminary data.</text>
</comment>
<proteinExistence type="predicted"/>
<sequence>MSSAATCRHAWACHCQPFGRDTSLRQIPAEDDVPAVWIVYMVTEREVKPSTAKAYTSGLRAIRVQLGCVCVPVRQSWAVHAAQQGCERRWDTPSKQLMPTEFAELLRMAEQVNPDSFNYTVVFTATDLAFFAFFGKDNVSVEKAEAWSPRGHLIMSDVIFPDDSSADIRVRHSKSIKATR</sequence>
<name>A0AAE0H2W8_9CHLO</name>
<dbReference type="EMBL" id="LGRX02000335">
    <property type="protein sequence ID" value="KAK3288884.1"/>
    <property type="molecule type" value="Genomic_DNA"/>
</dbReference>